<comment type="caution">
    <text evidence="2">The sequence shown here is derived from an EMBL/GenBank/DDBJ whole genome shotgun (WGS) entry which is preliminary data.</text>
</comment>
<dbReference type="Gene3D" id="2.120.10.10">
    <property type="match status" value="1"/>
</dbReference>
<feature type="domain" description="Sialidase" evidence="1">
    <location>
        <begin position="42"/>
        <end position="321"/>
    </location>
</feature>
<evidence type="ECO:0000313" key="2">
    <source>
        <dbReference type="EMBL" id="TNJ59413.1"/>
    </source>
</evidence>
<dbReference type="SUPFAM" id="SSF50939">
    <property type="entry name" value="Sialidases"/>
    <property type="match status" value="1"/>
</dbReference>
<dbReference type="Pfam" id="PF13088">
    <property type="entry name" value="BNR_2"/>
    <property type="match status" value="1"/>
</dbReference>
<reference evidence="2 3" key="1">
    <citation type="submission" date="2019-05" db="EMBL/GenBank/DDBJ databases">
        <title>We sequenced the genome of Paenibacillus hemerocallicola KCTC 33185 for further insight into its adaptation and study the phylogeny of Paenibacillus.</title>
        <authorList>
            <person name="Narsing Rao M.P."/>
        </authorList>
    </citation>
    <scope>NUCLEOTIDE SEQUENCE [LARGE SCALE GENOMIC DNA]</scope>
    <source>
        <strain evidence="2 3">KCTC 33185</strain>
    </source>
</reference>
<organism evidence="2 3">
    <name type="scientific">Paenibacillus hemerocallicola</name>
    <dbReference type="NCBI Taxonomy" id="1172614"/>
    <lineage>
        <taxon>Bacteria</taxon>
        <taxon>Bacillati</taxon>
        <taxon>Bacillota</taxon>
        <taxon>Bacilli</taxon>
        <taxon>Bacillales</taxon>
        <taxon>Paenibacillaceae</taxon>
        <taxon>Paenibacillus</taxon>
    </lineage>
</organism>
<dbReference type="CDD" id="cd15482">
    <property type="entry name" value="Sialidase_non-viral"/>
    <property type="match status" value="1"/>
</dbReference>
<sequence>MQSDDRELALQPVELLLAPGDAYAAKSRRFQGIPTIERTRSGTLWAAYYSGGDGEGSENYVVLVRSSDEGRTWSAPQLVIDPPGEVRAFDPCLWVDPLGRLWLCWAQSYNMYDGRCGVWAAVLDEPDEANGSWSAPRRIANGIMMNKPTVLGSGEWVFPIALWSVKWAIQISGADSLPDERYSSVYVSSDQGNSFEWRGKSNVPNRFFDEHMIVERKDDSLWMLVRTTYGIGESVSSDKGLTWSPGRPTRLGGPNSRFYIRRLRSGRLLLVNHYGFNGRSHLTAQLSEDDGFTWTEGLLLDERVNVSYPDGTEAEDGTIYIIYDRERKQDMEILMAVFKEEDVLAGQCVTSAARLKVIVDKGGV</sequence>
<name>A0A5C4SWK4_9BACL</name>
<gene>
    <name evidence="2" type="ORF">FE784_37275</name>
</gene>
<dbReference type="OrthoDB" id="41724at2"/>
<dbReference type="EMBL" id="VDCQ01000093">
    <property type="protein sequence ID" value="TNJ59413.1"/>
    <property type="molecule type" value="Genomic_DNA"/>
</dbReference>
<evidence type="ECO:0000313" key="3">
    <source>
        <dbReference type="Proteomes" id="UP000307943"/>
    </source>
</evidence>
<dbReference type="PANTHER" id="PTHR43752:SF2">
    <property type="entry name" value="BNR_ASP-BOX REPEAT FAMILY PROTEIN"/>
    <property type="match status" value="1"/>
</dbReference>
<protein>
    <submittedName>
        <fullName evidence="2">Exo-alpha-sialidase</fullName>
    </submittedName>
</protein>
<dbReference type="InterPro" id="IPR036278">
    <property type="entry name" value="Sialidase_sf"/>
</dbReference>
<dbReference type="AlphaFoldDB" id="A0A5C4SWK4"/>
<proteinExistence type="predicted"/>
<keyword evidence="3" id="KW-1185">Reference proteome</keyword>
<dbReference type="PANTHER" id="PTHR43752">
    <property type="entry name" value="BNR/ASP-BOX REPEAT FAMILY PROTEIN"/>
    <property type="match status" value="1"/>
</dbReference>
<dbReference type="Proteomes" id="UP000307943">
    <property type="component" value="Unassembled WGS sequence"/>
</dbReference>
<evidence type="ECO:0000259" key="1">
    <source>
        <dbReference type="Pfam" id="PF13088"/>
    </source>
</evidence>
<accession>A0A5C4SWK4</accession>
<dbReference type="InterPro" id="IPR011040">
    <property type="entry name" value="Sialidase"/>
</dbReference>